<keyword evidence="4" id="KW-1185">Reference proteome</keyword>
<keyword evidence="2" id="KW-0812">Transmembrane</keyword>
<organism evidence="3 4">
    <name type="scientific">Microbacterium aquilitoris</name>
    <dbReference type="NCBI Taxonomy" id="3067307"/>
    <lineage>
        <taxon>Bacteria</taxon>
        <taxon>Bacillati</taxon>
        <taxon>Actinomycetota</taxon>
        <taxon>Actinomycetes</taxon>
        <taxon>Micrococcales</taxon>
        <taxon>Microbacteriaceae</taxon>
        <taxon>Microbacterium</taxon>
    </lineage>
</organism>
<feature type="transmembrane region" description="Helical" evidence="2">
    <location>
        <begin position="80"/>
        <end position="97"/>
    </location>
</feature>
<evidence type="ECO:0000256" key="1">
    <source>
        <dbReference type="SAM" id="MobiDB-lite"/>
    </source>
</evidence>
<comment type="caution">
    <text evidence="3">The sequence shown here is derived from an EMBL/GenBank/DDBJ whole genome shotgun (WGS) entry which is preliminary data.</text>
</comment>
<feature type="compositionally biased region" description="Basic and acidic residues" evidence="1">
    <location>
        <begin position="168"/>
        <end position="194"/>
    </location>
</feature>
<name>A0ABU3GLN2_9MICO</name>
<proteinExistence type="predicted"/>
<evidence type="ECO:0000256" key="2">
    <source>
        <dbReference type="SAM" id="Phobius"/>
    </source>
</evidence>
<dbReference type="Proteomes" id="UP001262835">
    <property type="component" value="Unassembled WGS sequence"/>
</dbReference>
<keyword evidence="2" id="KW-0472">Membrane</keyword>
<evidence type="ECO:0000313" key="3">
    <source>
        <dbReference type="EMBL" id="MDT3331275.1"/>
    </source>
</evidence>
<keyword evidence="2" id="KW-1133">Transmembrane helix</keyword>
<evidence type="ECO:0000313" key="4">
    <source>
        <dbReference type="Proteomes" id="UP001262835"/>
    </source>
</evidence>
<feature type="transmembrane region" description="Helical" evidence="2">
    <location>
        <begin position="53"/>
        <end position="73"/>
    </location>
</feature>
<reference evidence="3 4" key="1">
    <citation type="submission" date="2023-08" db="EMBL/GenBank/DDBJ databases">
        <title>Microbacterium aquilitoris sp. nov. and Microbacterium gwkjibeachense sp. nov., isolated from beach.</title>
        <authorList>
            <person name="Lee S.D."/>
            <person name="Yang H."/>
            <person name="Kim I."/>
        </authorList>
    </citation>
    <scope>NUCLEOTIDE SEQUENCE [LARGE SCALE GENOMIC DNA]</scope>
    <source>
        <strain evidence="3 4">KSW-18</strain>
    </source>
</reference>
<feature type="region of interest" description="Disordered" evidence="1">
    <location>
        <begin position="167"/>
        <end position="194"/>
    </location>
</feature>
<dbReference type="RefSeq" id="WP_116229098.1">
    <property type="nucleotide sequence ID" value="NZ_JAUZVT010000002.1"/>
</dbReference>
<dbReference type="EMBL" id="JAUZVT010000002">
    <property type="protein sequence ID" value="MDT3331275.1"/>
    <property type="molecule type" value="Genomic_DNA"/>
</dbReference>
<protein>
    <submittedName>
        <fullName evidence="3">Trp biosynthesis-associated membrane protein</fullName>
    </submittedName>
</protein>
<sequence>MTEATSRRTRLSAVLAILAGGALGIIGSTQTWLEATVDDGSPVPIAVAGADALAVVAPLSLAALALGLALTIVGRVLRHVFAVIAVALGAGLGWGAFRIASQRPVDAVAGPVTDATGLSGEKSIAAIVTEVTATPWPAVTVAASALILLGGVLALATAHRWSSAGRKYRTDRAAGPRDSIDSWDDLSRGEDPTT</sequence>
<accession>A0ABU3GLN2</accession>
<dbReference type="InterPro" id="IPR019051">
    <property type="entry name" value="Trp_biosyn_TM_oprn/chp"/>
</dbReference>
<gene>
    <name evidence="3" type="ORF">Q9S78_11395</name>
</gene>
<dbReference type="Pfam" id="PF09534">
    <property type="entry name" value="Trp_oprn_chp"/>
    <property type="match status" value="1"/>
</dbReference>
<feature type="transmembrane region" description="Helical" evidence="2">
    <location>
        <begin position="138"/>
        <end position="158"/>
    </location>
</feature>
<feature type="transmembrane region" description="Helical" evidence="2">
    <location>
        <begin position="12"/>
        <end position="33"/>
    </location>
</feature>